<keyword evidence="3" id="KW-0813">Transport</keyword>
<comment type="subcellular location">
    <subcellularLocation>
        <location evidence="1">Membrane</location>
    </subcellularLocation>
</comment>
<comment type="similarity">
    <text evidence="2">Belongs to the ATPase delta chain family.</text>
</comment>
<dbReference type="PANTHER" id="PTHR11910">
    <property type="entry name" value="ATP SYNTHASE DELTA CHAIN"/>
    <property type="match status" value="1"/>
</dbReference>
<dbReference type="Gene3D" id="1.10.520.20">
    <property type="entry name" value="N-terminal domain of the delta subunit of the F1F0-ATP synthase"/>
    <property type="match status" value="1"/>
</dbReference>
<dbReference type="EMBL" id="CP056065">
    <property type="protein sequence ID" value="UKJ88296.2"/>
    <property type="molecule type" value="Genomic_DNA"/>
</dbReference>
<keyword evidence="7" id="KW-0472">Membrane</keyword>
<dbReference type="HAMAP" id="MF_01416">
    <property type="entry name" value="ATP_synth_delta_bact"/>
    <property type="match status" value="1"/>
</dbReference>
<evidence type="ECO:0000313" key="10">
    <source>
        <dbReference type="Proteomes" id="UP000244803"/>
    </source>
</evidence>
<dbReference type="GO" id="GO:0046933">
    <property type="term" value="F:proton-transporting ATP synthase activity, rotational mechanism"/>
    <property type="evidence" value="ECO:0007669"/>
    <property type="project" value="InterPro"/>
</dbReference>
<accession>A0A976M4J7</accession>
<dbReference type="InterPro" id="IPR026015">
    <property type="entry name" value="ATP_synth_OSCP/delta_N_sf"/>
</dbReference>
<dbReference type="OrthoDB" id="1262810at2759"/>
<sequence length="211" mass="23696">MVIYVSGVLKRIPSFCLKNHNSFHHLNFSTKKTETPKLLEGFGIMGSYANALFLSTQTVGNLNQTCEDFRTFMTTPGLRTSEKMKFLREDLGTLTGAPLQSQTLNCLEMLFEQKRSNEILNLAKHFETLFLSANNQLKCLVQSADTLNKDIKEKIQSALKQRLGESYEPVVEYKVNPSLLGGLLVNVGDKVVDSSVSSKLERIQAQLLSRF</sequence>
<dbReference type="AlphaFoldDB" id="A0A976M4J7"/>
<keyword evidence="5" id="KW-0406">Ion transport</keyword>
<evidence type="ECO:0000256" key="8">
    <source>
        <dbReference type="ARBA" id="ARBA00023310"/>
    </source>
</evidence>
<proteinExistence type="inferred from homology"/>
<name>A0A976M4J7_THEOR</name>
<dbReference type="GO" id="GO:0016020">
    <property type="term" value="C:membrane"/>
    <property type="evidence" value="ECO:0007669"/>
    <property type="project" value="UniProtKB-SubCell"/>
</dbReference>
<dbReference type="Pfam" id="PF00213">
    <property type="entry name" value="OSCP"/>
    <property type="match status" value="1"/>
</dbReference>
<keyword evidence="8" id="KW-0066">ATP synthesis</keyword>
<keyword evidence="4" id="KW-0375">Hydrogen ion transport</keyword>
<evidence type="ECO:0000256" key="2">
    <source>
        <dbReference type="ARBA" id="ARBA00007046"/>
    </source>
</evidence>
<evidence type="ECO:0000256" key="3">
    <source>
        <dbReference type="ARBA" id="ARBA00022448"/>
    </source>
</evidence>
<dbReference type="NCBIfam" id="TIGR01145">
    <property type="entry name" value="ATP_synt_delta"/>
    <property type="match status" value="1"/>
</dbReference>
<evidence type="ECO:0000256" key="5">
    <source>
        <dbReference type="ARBA" id="ARBA00023065"/>
    </source>
</evidence>
<gene>
    <name evidence="9" type="ORF">MACJ_000740</name>
</gene>
<evidence type="ECO:0000256" key="1">
    <source>
        <dbReference type="ARBA" id="ARBA00004370"/>
    </source>
</evidence>
<evidence type="ECO:0000256" key="4">
    <source>
        <dbReference type="ARBA" id="ARBA00022781"/>
    </source>
</evidence>
<organism evidence="9 10">
    <name type="scientific">Theileria orientalis</name>
    <dbReference type="NCBI Taxonomy" id="68886"/>
    <lineage>
        <taxon>Eukaryota</taxon>
        <taxon>Sar</taxon>
        <taxon>Alveolata</taxon>
        <taxon>Apicomplexa</taxon>
        <taxon>Aconoidasida</taxon>
        <taxon>Piroplasmida</taxon>
        <taxon>Theileriidae</taxon>
        <taxon>Theileria</taxon>
    </lineage>
</organism>
<reference evidence="9" key="1">
    <citation type="submission" date="2022-07" db="EMBL/GenBank/DDBJ databases">
        <title>Evaluation of T. orientalis genome assembly methods using nanopore sequencing and analysis of variation between genomes.</title>
        <authorList>
            <person name="Yam J."/>
            <person name="Micallef M.L."/>
            <person name="Liu M."/>
            <person name="Djordjevic S.P."/>
            <person name="Bogema D.R."/>
            <person name="Jenkins C."/>
        </authorList>
    </citation>
    <scope>NUCLEOTIDE SEQUENCE</scope>
    <source>
        <strain evidence="9">Fish Creek</strain>
    </source>
</reference>
<dbReference type="Proteomes" id="UP000244803">
    <property type="component" value="Chromosome 1"/>
</dbReference>
<evidence type="ECO:0000313" key="9">
    <source>
        <dbReference type="EMBL" id="UKJ88296.2"/>
    </source>
</evidence>
<evidence type="ECO:0000256" key="6">
    <source>
        <dbReference type="ARBA" id="ARBA00023078"/>
    </source>
</evidence>
<dbReference type="PRINTS" id="PR00125">
    <property type="entry name" value="ATPASEDELTA"/>
</dbReference>
<protein>
    <submittedName>
        <fullName evidence="9">ATP synthase subunit delta</fullName>
    </submittedName>
</protein>
<dbReference type="InterPro" id="IPR000711">
    <property type="entry name" value="ATPase_OSCP/dsu"/>
</dbReference>
<evidence type="ECO:0000256" key="7">
    <source>
        <dbReference type="ARBA" id="ARBA00023136"/>
    </source>
</evidence>
<dbReference type="SUPFAM" id="SSF47928">
    <property type="entry name" value="N-terminal domain of the delta subunit of the F1F0-ATP synthase"/>
    <property type="match status" value="1"/>
</dbReference>
<keyword evidence="6" id="KW-0793">Thylakoid</keyword>